<dbReference type="InterPro" id="IPR014710">
    <property type="entry name" value="RmlC-like_jellyroll"/>
</dbReference>
<dbReference type="SUPFAM" id="SSF46689">
    <property type="entry name" value="Homeodomain-like"/>
    <property type="match status" value="2"/>
</dbReference>
<dbReference type="InterPro" id="IPR009057">
    <property type="entry name" value="Homeodomain-like_sf"/>
</dbReference>
<dbReference type="Gene3D" id="1.10.10.60">
    <property type="entry name" value="Homeodomain-like"/>
    <property type="match status" value="2"/>
</dbReference>
<keyword evidence="2" id="KW-0238">DNA-binding</keyword>
<dbReference type="PROSITE" id="PS01124">
    <property type="entry name" value="HTH_ARAC_FAMILY_2"/>
    <property type="match status" value="1"/>
</dbReference>
<keyword evidence="3" id="KW-0804">Transcription</keyword>
<dbReference type="Proteomes" id="UP000289794">
    <property type="component" value="Chromosome"/>
</dbReference>
<dbReference type="InterPro" id="IPR037923">
    <property type="entry name" value="HTH-like"/>
</dbReference>
<dbReference type="InterPro" id="IPR020449">
    <property type="entry name" value="Tscrpt_reg_AraC-type_HTH"/>
</dbReference>
<dbReference type="Pfam" id="PF12833">
    <property type="entry name" value="HTH_18"/>
    <property type="match status" value="1"/>
</dbReference>
<dbReference type="InterPro" id="IPR018060">
    <property type="entry name" value="HTH_AraC"/>
</dbReference>
<evidence type="ECO:0000256" key="3">
    <source>
        <dbReference type="ARBA" id="ARBA00023163"/>
    </source>
</evidence>
<dbReference type="GO" id="GO:0043565">
    <property type="term" value="F:sequence-specific DNA binding"/>
    <property type="evidence" value="ECO:0007669"/>
    <property type="project" value="InterPro"/>
</dbReference>
<dbReference type="Pfam" id="PF07883">
    <property type="entry name" value="Cupin_2"/>
    <property type="match status" value="1"/>
</dbReference>
<name>A0A4V0Z7F6_9FIRM</name>
<dbReference type="GO" id="GO:0003700">
    <property type="term" value="F:DNA-binding transcription factor activity"/>
    <property type="evidence" value="ECO:0007669"/>
    <property type="project" value="InterPro"/>
</dbReference>
<dbReference type="EMBL" id="CP035945">
    <property type="protein sequence ID" value="QBE96628.1"/>
    <property type="molecule type" value="Genomic_DNA"/>
</dbReference>
<organism evidence="5 6">
    <name type="scientific">Blautia producta</name>
    <dbReference type="NCBI Taxonomy" id="33035"/>
    <lineage>
        <taxon>Bacteria</taxon>
        <taxon>Bacillati</taxon>
        <taxon>Bacillota</taxon>
        <taxon>Clostridia</taxon>
        <taxon>Lachnospirales</taxon>
        <taxon>Lachnospiraceae</taxon>
        <taxon>Blautia</taxon>
    </lineage>
</organism>
<dbReference type="PANTHER" id="PTHR43280">
    <property type="entry name" value="ARAC-FAMILY TRANSCRIPTIONAL REGULATOR"/>
    <property type="match status" value="1"/>
</dbReference>
<protein>
    <submittedName>
        <fullName evidence="5">Arabinose operon regulatory protein</fullName>
    </submittedName>
</protein>
<dbReference type="KEGG" id="bpro:PMF13cell1_02175"/>
<evidence type="ECO:0000313" key="6">
    <source>
        <dbReference type="Proteomes" id="UP000289794"/>
    </source>
</evidence>
<dbReference type="PRINTS" id="PR00032">
    <property type="entry name" value="HTHARAC"/>
</dbReference>
<dbReference type="AlphaFoldDB" id="A0A4V0Z7F6"/>
<dbReference type="PANTHER" id="PTHR43280:SF17">
    <property type="entry name" value="ARAC-TYPE DNA-BINDING DOMAIN-CONTAINING PROTEIN"/>
    <property type="match status" value="1"/>
</dbReference>
<proteinExistence type="predicted"/>
<evidence type="ECO:0000259" key="4">
    <source>
        <dbReference type="PROSITE" id="PS01124"/>
    </source>
</evidence>
<dbReference type="Gene3D" id="2.60.120.10">
    <property type="entry name" value="Jelly Rolls"/>
    <property type="match status" value="1"/>
</dbReference>
<dbReference type="InterPro" id="IPR013096">
    <property type="entry name" value="Cupin_2"/>
</dbReference>
<keyword evidence="1" id="KW-0805">Transcription regulation</keyword>
<sequence length="268" mass="31016">MPELMQTYFVDVNYSQNHAHMLHKHPDVLEILYIDSGDGRYIVGKREYAVSAGDVVICNAGMIHGEAPFQKHEIQTYCCALSKVMIPGLPENCLMDSRYKPVLTLGNAAEHMGCLMRTLHELFTENTYKKDVCHHLAQAVYLLVKEHLEQYKDSGREVEDQKKEFLVRQITDYIDRHYTEPLTLKELSDRFYISPSSISHIYKRETGVSPMQYVIHRRIGEAQTLLMDTHIPIHMIEEQLGFGSSCHFSAMFKKYVGISPKEFRSHFK</sequence>
<reference evidence="5 6" key="1">
    <citation type="submission" date="2019-01" db="EMBL/GenBank/DDBJ databases">
        <title>PMF-metabolizing Aryl O-demethylase.</title>
        <authorList>
            <person name="Kim M."/>
        </authorList>
    </citation>
    <scope>NUCLEOTIDE SEQUENCE [LARGE SCALE GENOMIC DNA]</scope>
    <source>
        <strain evidence="5 6">PMF1</strain>
    </source>
</reference>
<dbReference type="SUPFAM" id="SSF51215">
    <property type="entry name" value="Regulatory protein AraC"/>
    <property type="match status" value="1"/>
</dbReference>
<feature type="domain" description="HTH araC/xylS-type" evidence="4">
    <location>
        <begin position="168"/>
        <end position="266"/>
    </location>
</feature>
<evidence type="ECO:0000256" key="1">
    <source>
        <dbReference type="ARBA" id="ARBA00023015"/>
    </source>
</evidence>
<accession>A0A4V0Z7F6</accession>
<evidence type="ECO:0000256" key="2">
    <source>
        <dbReference type="ARBA" id="ARBA00023125"/>
    </source>
</evidence>
<dbReference type="RefSeq" id="WP_130180719.1">
    <property type="nucleotide sequence ID" value="NZ_CP035945.1"/>
</dbReference>
<evidence type="ECO:0000313" key="5">
    <source>
        <dbReference type="EMBL" id="QBE96628.1"/>
    </source>
</evidence>
<dbReference type="SMART" id="SM00342">
    <property type="entry name" value="HTH_ARAC"/>
    <property type="match status" value="1"/>
</dbReference>
<gene>
    <name evidence="5" type="primary">araC_8</name>
    <name evidence="5" type="ORF">PMF13cell1_02175</name>
</gene>